<dbReference type="PANTHER" id="PTHR43316:SF8">
    <property type="entry name" value="HAD FAMILY HYDROLASE"/>
    <property type="match status" value="1"/>
</dbReference>
<dbReference type="PANTHER" id="PTHR43316">
    <property type="entry name" value="HYDROLASE, HALOACID DELAHOGENASE-RELATED"/>
    <property type="match status" value="1"/>
</dbReference>
<dbReference type="SFLD" id="SFLDS00003">
    <property type="entry name" value="Haloacid_Dehalogenase"/>
    <property type="match status" value="1"/>
</dbReference>
<name>A0A6M6JQA8_9PSEU</name>
<dbReference type="InterPro" id="IPR023214">
    <property type="entry name" value="HAD_sf"/>
</dbReference>
<evidence type="ECO:0000313" key="2">
    <source>
        <dbReference type="EMBL" id="QJY49413.1"/>
    </source>
</evidence>
<protein>
    <submittedName>
        <fullName evidence="2">HAD family hydrolase</fullName>
    </submittedName>
</protein>
<dbReference type="SFLD" id="SFLDG01129">
    <property type="entry name" value="C1.5:_HAD__Beta-PGM__Phosphata"/>
    <property type="match status" value="1"/>
</dbReference>
<dbReference type="Pfam" id="PF00702">
    <property type="entry name" value="Hydrolase"/>
    <property type="match status" value="1"/>
</dbReference>
<dbReference type="Gene3D" id="3.40.50.1000">
    <property type="entry name" value="HAD superfamily/HAD-like"/>
    <property type="match status" value="1"/>
</dbReference>
<reference evidence="2 3" key="1">
    <citation type="submission" date="2020-05" db="EMBL/GenBank/DDBJ databases">
        <authorList>
            <person name="Mo P."/>
        </authorList>
    </citation>
    <scope>NUCLEOTIDE SEQUENCE [LARGE SCALE GENOMIC DNA]</scope>
    <source>
        <strain evidence="2 3">Gen01</strain>
    </source>
</reference>
<dbReference type="KEGG" id="pbro:HOP40_29680"/>
<proteinExistence type="predicted"/>
<dbReference type="Gene3D" id="1.10.150.240">
    <property type="entry name" value="Putative phosphatase, domain 2"/>
    <property type="match status" value="1"/>
</dbReference>
<keyword evidence="3" id="KW-1185">Reference proteome</keyword>
<dbReference type="Proteomes" id="UP000505377">
    <property type="component" value="Chromosome"/>
</dbReference>
<evidence type="ECO:0000313" key="3">
    <source>
        <dbReference type="Proteomes" id="UP000505377"/>
    </source>
</evidence>
<keyword evidence="1 2" id="KW-0378">Hydrolase</keyword>
<dbReference type="GO" id="GO:0016787">
    <property type="term" value="F:hydrolase activity"/>
    <property type="evidence" value="ECO:0007669"/>
    <property type="project" value="UniProtKB-KW"/>
</dbReference>
<evidence type="ECO:0000256" key="1">
    <source>
        <dbReference type="ARBA" id="ARBA00022801"/>
    </source>
</evidence>
<organism evidence="2 3">
    <name type="scientific">Pseudonocardia broussonetiae</name>
    <dbReference type="NCBI Taxonomy" id="2736640"/>
    <lineage>
        <taxon>Bacteria</taxon>
        <taxon>Bacillati</taxon>
        <taxon>Actinomycetota</taxon>
        <taxon>Actinomycetes</taxon>
        <taxon>Pseudonocardiales</taxon>
        <taxon>Pseudonocardiaceae</taxon>
        <taxon>Pseudonocardia</taxon>
    </lineage>
</organism>
<dbReference type="EMBL" id="CP053564">
    <property type="protein sequence ID" value="QJY49413.1"/>
    <property type="molecule type" value="Genomic_DNA"/>
</dbReference>
<gene>
    <name evidence="2" type="ORF">HOP40_29680</name>
</gene>
<dbReference type="InterPro" id="IPR036412">
    <property type="entry name" value="HAD-like_sf"/>
</dbReference>
<sequence length="224" mass="24817">MPSTLIFDADDTLWENNVLFERVVEDFFAWLAHPDEAHARLVREEIETANIALHGYGSAVFLRSLHECVTHVRGRDVSEAERVEIAGLAAALLQQQELELLPGVEEVLTELGTRHDLRLMTKGDRTEQLAKVERSGLAHHFTTAHVVARKDVATYAALVTELSLDPSVTWMIGNSPRSDILPARAAGLNAVFVPHPHTWAHEEADVDDPAVLTVASLRDLTAHF</sequence>
<dbReference type="InterPro" id="IPR023198">
    <property type="entry name" value="PGP-like_dom2"/>
</dbReference>
<accession>A0A6M6JQA8</accession>
<dbReference type="AlphaFoldDB" id="A0A6M6JQA8"/>
<dbReference type="InterPro" id="IPR051540">
    <property type="entry name" value="S-2-haloacid_dehalogenase"/>
</dbReference>
<dbReference type="RefSeq" id="WP_172165092.1">
    <property type="nucleotide sequence ID" value="NZ_CP053564.1"/>
</dbReference>
<dbReference type="SUPFAM" id="SSF56784">
    <property type="entry name" value="HAD-like"/>
    <property type="match status" value="1"/>
</dbReference>